<organism evidence="1 2">
    <name type="scientific">Plakobranchus ocellatus</name>
    <dbReference type="NCBI Taxonomy" id="259542"/>
    <lineage>
        <taxon>Eukaryota</taxon>
        <taxon>Metazoa</taxon>
        <taxon>Spiralia</taxon>
        <taxon>Lophotrochozoa</taxon>
        <taxon>Mollusca</taxon>
        <taxon>Gastropoda</taxon>
        <taxon>Heterobranchia</taxon>
        <taxon>Euthyneura</taxon>
        <taxon>Panpulmonata</taxon>
        <taxon>Sacoglossa</taxon>
        <taxon>Placobranchoidea</taxon>
        <taxon>Plakobranchidae</taxon>
        <taxon>Plakobranchus</taxon>
    </lineage>
</organism>
<comment type="caution">
    <text evidence="1">The sequence shown here is derived from an EMBL/GenBank/DDBJ whole genome shotgun (WGS) entry which is preliminary data.</text>
</comment>
<proteinExistence type="predicted"/>
<dbReference type="AlphaFoldDB" id="A0AAV4BNT9"/>
<gene>
    <name evidence="1" type="ORF">PoB_005141600</name>
</gene>
<dbReference type="Proteomes" id="UP000735302">
    <property type="component" value="Unassembled WGS sequence"/>
</dbReference>
<evidence type="ECO:0000313" key="1">
    <source>
        <dbReference type="EMBL" id="GFO24911.1"/>
    </source>
</evidence>
<accession>A0AAV4BNT9</accession>
<protein>
    <submittedName>
        <fullName evidence="1">Uncharacterized protein</fullName>
    </submittedName>
</protein>
<name>A0AAV4BNT9_9GAST</name>
<reference evidence="1 2" key="1">
    <citation type="journal article" date="2021" name="Elife">
        <title>Chloroplast acquisition without the gene transfer in kleptoplastic sea slugs, Plakobranchus ocellatus.</title>
        <authorList>
            <person name="Maeda T."/>
            <person name="Takahashi S."/>
            <person name="Yoshida T."/>
            <person name="Shimamura S."/>
            <person name="Takaki Y."/>
            <person name="Nagai Y."/>
            <person name="Toyoda A."/>
            <person name="Suzuki Y."/>
            <person name="Arimoto A."/>
            <person name="Ishii H."/>
            <person name="Satoh N."/>
            <person name="Nishiyama T."/>
            <person name="Hasebe M."/>
            <person name="Maruyama T."/>
            <person name="Minagawa J."/>
            <person name="Obokata J."/>
            <person name="Shigenobu S."/>
        </authorList>
    </citation>
    <scope>NUCLEOTIDE SEQUENCE [LARGE SCALE GENOMIC DNA]</scope>
</reference>
<sequence>MPSKWFYLAACFTREGVSLDNIESNEKDNSWFQMEGDTSATIGRPGKQALDIRDEFAKLFFTTLSVPWQFDRAQLNDIDNLFCCEQLEISDNAIFVCNSILCIYVCRGNKYCKRKQPPT</sequence>
<evidence type="ECO:0000313" key="2">
    <source>
        <dbReference type="Proteomes" id="UP000735302"/>
    </source>
</evidence>
<keyword evidence="2" id="KW-1185">Reference proteome</keyword>
<dbReference type="EMBL" id="BLXT01005669">
    <property type="protein sequence ID" value="GFO24911.1"/>
    <property type="molecule type" value="Genomic_DNA"/>
</dbReference>